<dbReference type="GeneID" id="64637763"/>
<reference evidence="1" key="1">
    <citation type="journal article" date="2020" name="New Phytol.">
        <title>Comparative genomics reveals dynamic genome evolution in host specialist ectomycorrhizal fungi.</title>
        <authorList>
            <person name="Lofgren L.A."/>
            <person name="Nguyen N.H."/>
            <person name="Vilgalys R."/>
            <person name="Ruytinx J."/>
            <person name="Liao H.L."/>
            <person name="Branco S."/>
            <person name="Kuo A."/>
            <person name="LaButti K."/>
            <person name="Lipzen A."/>
            <person name="Andreopoulos W."/>
            <person name="Pangilinan J."/>
            <person name="Riley R."/>
            <person name="Hundley H."/>
            <person name="Na H."/>
            <person name="Barry K."/>
            <person name="Grigoriev I.V."/>
            <person name="Stajich J.E."/>
            <person name="Kennedy P.G."/>
        </authorList>
    </citation>
    <scope>NUCLEOTIDE SEQUENCE</scope>
    <source>
        <strain evidence="1">MN1</strain>
    </source>
</reference>
<accession>A0A9P7DI51</accession>
<evidence type="ECO:0000313" key="2">
    <source>
        <dbReference type="Proteomes" id="UP000807769"/>
    </source>
</evidence>
<protein>
    <submittedName>
        <fullName evidence="1">Uncharacterized protein</fullName>
    </submittedName>
</protein>
<comment type="caution">
    <text evidence="1">The sequence shown here is derived from an EMBL/GenBank/DDBJ whole genome shotgun (WGS) entry which is preliminary data.</text>
</comment>
<evidence type="ECO:0000313" key="1">
    <source>
        <dbReference type="EMBL" id="KAG1794516.1"/>
    </source>
</evidence>
<gene>
    <name evidence="1" type="ORF">BJ212DRAFT_650352</name>
</gene>
<organism evidence="1 2">
    <name type="scientific">Suillus subaureus</name>
    <dbReference type="NCBI Taxonomy" id="48587"/>
    <lineage>
        <taxon>Eukaryota</taxon>
        <taxon>Fungi</taxon>
        <taxon>Dikarya</taxon>
        <taxon>Basidiomycota</taxon>
        <taxon>Agaricomycotina</taxon>
        <taxon>Agaricomycetes</taxon>
        <taxon>Agaricomycetidae</taxon>
        <taxon>Boletales</taxon>
        <taxon>Suillineae</taxon>
        <taxon>Suillaceae</taxon>
        <taxon>Suillus</taxon>
    </lineage>
</organism>
<proteinExistence type="predicted"/>
<dbReference type="EMBL" id="JABBWG010000374">
    <property type="protein sequence ID" value="KAG1794516.1"/>
    <property type="molecule type" value="Genomic_DNA"/>
</dbReference>
<keyword evidence="2" id="KW-1185">Reference proteome</keyword>
<dbReference type="RefSeq" id="XP_041185140.1">
    <property type="nucleotide sequence ID" value="XM_041343747.1"/>
</dbReference>
<dbReference type="AlphaFoldDB" id="A0A9P7DI51"/>
<sequence length="257" mass="28554">MMKAVEKANKKANGRTMKQEINVPFRNATDYLIYSSLRQILISLHRGDCCSPRATASIPCGLPGSGGGGGGGENMVLWEEVEIGEEGLVITQGWRREIGLLLVWLLLRWRGSVEVGMVEVSSFGDEMVVIDIVMWEAELDEGMTTADIAEWEAGPDEADTGKAAGRMSMMSKAVGKSGYAMEPYLGLRSFRREGQHRAIEKHGEAIDRSKRRNSTKLQQEQTGVFGHVTKVFVTQQMFPCDASKVFVTKQMFLSHYR</sequence>
<name>A0A9P7DI51_9AGAM</name>
<dbReference type="Proteomes" id="UP000807769">
    <property type="component" value="Unassembled WGS sequence"/>
</dbReference>